<sequence length="284" mass="31063">MKTLSLPSGRAIPVLGQGTWNMGEDPSARPAEVAALRLGLDLGMTLVDTAEMYGEGGAEEVVGEAIAGRRDEVFLVSKVYPHNASRAGVRAACERSLRRLRTDHLDLYLLHWRGGVPLAETLEAFGRLRDEGKIRDYGVSNFDTDDMLEAAALPEGERIAANQVLYNLVKRGIEWDLLPWCRDRGIPVMAYSPLESTPAEQRALLGHPQLAEVARRHDATPAQVALAWLLRQDGVVTIPKAVQPAHVRANRAALDLAPRLGPDDLALLDAAFPPPGRRRPLAMR</sequence>
<dbReference type="Proteomes" id="UP001204151">
    <property type="component" value="Unassembled WGS sequence"/>
</dbReference>
<name>A0ABT1ZWH3_9BURK</name>
<comment type="caution">
    <text evidence="2">The sequence shown here is derived from an EMBL/GenBank/DDBJ whole genome shotgun (WGS) entry which is preliminary data.</text>
</comment>
<dbReference type="InterPro" id="IPR036812">
    <property type="entry name" value="NAD(P)_OxRdtase_dom_sf"/>
</dbReference>
<dbReference type="PANTHER" id="PTHR43638">
    <property type="entry name" value="OXIDOREDUCTASE, ALDO/KETO REDUCTASE FAMILY PROTEIN"/>
    <property type="match status" value="1"/>
</dbReference>
<dbReference type="PANTHER" id="PTHR43638:SF3">
    <property type="entry name" value="ALDEHYDE REDUCTASE"/>
    <property type="match status" value="1"/>
</dbReference>
<evidence type="ECO:0000313" key="3">
    <source>
        <dbReference type="Proteomes" id="UP001204151"/>
    </source>
</evidence>
<gene>
    <name evidence="2" type="ORF">NX784_22130</name>
</gene>
<dbReference type="CDD" id="cd19138">
    <property type="entry name" value="AKR_YeaE"/>
    <property type="match status" value="1"/>
</dbReference>
<evidence type="ECO:0000259" key="1">
    <source>
        <dbReference type="Pfam" id="PF00248"/>
    </source>
</evidence>
<accession>A0ABT1ZWH3</accession>
<dbReference type="RefSeq" id="WP_258818854.1">
    <property type="nucleotide sequence ID" value="NZ_JANUGW010000020.1"/>
</dbReference>
<dbReference type="Pfam" id="PF00248">
    <property type="entry name" value="Aldo_ket_red"/>
    <property type="match status" value="1"/>
</dbReference>
<protein>
    <submittedName>
        <fullName evidence="2">Aldo/keto reductase</fullName>
    </submittedName>
</protein>
<dbReference type="Gene3D" id="3.20.20.100">
    <property type="entry name" value="NADP-dependent oxidoreductase domain"/>
    <property type="match status" value="1"/>
</dbReference>
<organism evidence="2 3">
    <name type="scientific">Massilia pinisoli</name>
    <dbReference type="NCBI Taxonomy" id="1772194"/>
    <lineage>
        <taxon>Bacteria</taxon>
        <taxon>Pseudomonadati</taxon>
        <taxon>Pseudomonadota</taxon>
        <taxon>Betaproteobacteria</taxon>
        <taxon>Burkholderiales</taxon>
        <taxon>Oxalobacteraceae</taxon>
        <taxon>Telluria group</taxon>
        <taxon>Massilia</taxon>
    </lineage>
</organism>
<dbReference type="PIRSF" id="PIRSF000097">
    <property type="entry name" value="AKR"/>
    <property type="match status" value="1"/>
</dbReference>
<dbReference type="InterPro" id="IPR023210">
    <property type="entry name" value="NADP_OxRdtase_dom"/>
</dbReference>
<dbReference type="PRINTS" id="PR00069">
    <property type="entry name" value="ALDKETRDTASE"/>
</dbReference>
<keyword evidence="3" id="KW-1185">Reference proteome</keyword>
<proteinExistence type="predicted"/>
<feature type="domain" description="NADP-dependent oxidoreductase" evidence="1">
    <location>
        <begin position="15"/>
        <end position="270"/>
    </location>
</feature>
<dbReference type="SUPFAM" id="SSF51430">
    <property type="entry name" value="NAD(P)-linked oxidoreductase"/>
    <property type="match status" value="1"/>
</dbReference>
<reference evidence="2 3" key="1">
    <citation type="submission" date="2022-08" db="EMBL/GenBank/DDBJ databases">
        <title>Reclassification of Massilia species as members of the genera Telluria, Duganella, Pseudoduganella, Mokoshia gen. nov. and Zemynaea gen. nov. using orthogonal and non-orthogonal genome-based approaches.</title>
        <authorList>
            <person name="Bowman J.P."/>
        </authorList>
    </citation>
    <scope>NUCLEOTIDE SEQUENCE [LARGE SCALE GENOMIC DNA]</scope>
    <source>
        <strain evidence="2 3">JCM 31316</strain>
    </source>
</reference>
<evidence type="ECO:0000313" key="2">
    <source>
        <dbReference type="EMBL" id="MCS0584292.1"/>
    </source>
</evidence>
<dbReference type="EMBL" id="JANUGW010000020">
    <property type="protein sequence ID" value="MCS0584292.1"/>
    <property type="molecule type" value="Genomic_DNA"/>
</dbReference>
<dbReference type="InterPro" id="IPR020471">
    <property type="entry name" value="AKR"/>
</dbReference>